<proteinExistence type="predicted"/>
<dbReference type="RefSeq" id="WP_379855313.1">
    <property type="nucleotide sequence ID" value="NZ_JBHZPZ010000013.1"/>
</dbReference>
<reference evidence="1 2" key="1">
    <citation type="submission" date="2024-06" db="EMBL/GenBank/DDBJ databases">
        <title>Flavobacterium spp. isolated from glacier.</title>
        <authorList>
            <person name="Han D."/>
        </authorList>
    </citation>
    <scope>NUCLEOTIDE SEQUENCE [LARGE SCALE GENOMIC DNA]</scope>
    <source>
        <strain evidence="1 2">LS2P90</strain>
    </source>
</reference>
<dbReference type="Proteomes" id="UP001600109">
    <property type="component" value="Unassembled WGS sequence"/>
</dbReference>
<evidence type="ECO:0008006" key="3">
    <source>
        <dbReference type="Google" id="ProtNLM"/>
    </source>
</evidence>
<keyword evidence="2" id="KW-1185">Reference proteome</keyword>
<organism evidence="1 2">
    <name type="scientific">Flavobacterium xylosi</name>
    <dbReference type="NCBI Taxonomy" id="3230415"/>
    <lineage>
        <taxon>Bacteria</taxon>
        <taxon>Pseudomonadati</taxon>
        <taxon>Bacteroidota</taxon>
        <taxon>Flavobacteriia</taxon>
        <taxon>Flavobacteriales</taxon>
        <taxon>Flavobacteriaceae</taxon>
        <taxon>Flavobacterium</taxon>
    </lineage>
</organism>
<sequence length="147" mass="16713">MHKIFETNPDLKKAYITSDGTPFYQETDAKNHAKTLKDKSVEPIFNEKELQVVDEEELTDADLEMAEFEAAEKLKADEEAKRQKAIQYQMELAQALLEFNPETTKYPEALKLFKTLGLEAENEKKDTIFPLLVAAKASAQEGVNTQE</sequence>
<accession>A0ABW6HYQ1</accession>
<evidence type="ECO:0000313" key="2">
    <source>
        <dbReference type="Proteomes" id="UP001600109"/>
    </source>
</evidence>
<comment type="caution">
    <text evidence="1">The sequence shown here is derived from an EMBL/GenBank/DDBJ whole genome shotgun (WGS) entry which is preliminary data.</text>
</comment>
<evidence type="ECO:0000313" key="1">
    <source>
        <dbReference type="EMBL" id="MFE3868700.1"/>
    </source>
</evidence>
<gene>
    <name evidence="1" type="ORF">ACFX5E_11525</name>
</gene>
<name>A0ABW6HYQ1_9FLAO</name>
<dbReference type="EMBL" id="JBHZPZ010000013">
    <property type="protein sequence ID" value="MFE3868700.1"/>
    <property type="molecule type" value="Genomic_DNA"/>
</dbReference>
<protein>
    <recommendedName>
        <fullName evidence="3">Phage protein</fullName>
    </recommendedName>
</protein>